<sequence>MAIPVVLITGFLGSGKTTLLNHLLWDPEMGDTAVIINEFGDVAIDHLLVESAIENAVVLQSGCICCTVRGDLVDTLDDLCAKVARGELPPFSRIAIETTGLADPASLVRTFLTERLLADRFTLRAVVTTVDAVNGAVQLDEFEEARHQAALADVIVLTKSDLASPEAVASLTARLKEANPSAAIVPVVHGAIAPDTLFALVPAHPSRADDEVLAWLNSEAFEETDGHAHSHHDSSIKPFAVTLDRPVTREALRSWLRSILSLRGADLLRMKGIVALKGEAAPIVVHAVQNALYPPVQLAAWPSDDHTTRIVFITRDIAPEALRNSLEVLASRSAA</sequence>
<proteinExistence type="inferred from homology"/>
<dbReference type="Proteomes" id="UP000006633">
    <property type="component" value="Chromosome"/>
</dbReference>
<dbReference type="Gene3D" id="3.30.1220.10">
    <property type="entry name" value="CobW-like, C-terminal domain"/>
    <property type="match status" value="1"/>
</dbReference>
<protein>
    <submittedName>
        <fullName evidence="8">Cobalamin synthesis protein P47K</fullName>
    </submittedName>
</protein>
<keyword evidence="9" id="KW-1185">Reference proteome</keyword>
<dbReference type="InterPro" id="IPR027417">
    <property type="entry name" value="P-loop_NTPase"/>
</dbReference>
<dbReference type="CDD" id="cd03112">
    <property type="entry name" value="CobW-like"/>
    <property type="match status" value="1"/>
</dbReference>
<evidence type="ECO:0000259" key="7">
    <source>
        <dbReference type="SMART" id="SM00833"/>
    </source>
</evidence>
<accession>D7A132</accession>
<dbReference type="GO" id="GO:0016787">
    <property type="term" value="F:hydrolase activity"/>
    <property type="evidence" value="ECO:0007669"/>
    <property type="project" value="UniProtKB-KW"/>
</dbReference>
<comment type="similarity">
    <text evidence="4">Belongs to the SIMIBI class G3E GTPase family. ZNG1 subfamily.</text>
</comment>
<organism evidence="8 9">
    <name type="scientific">Ancylobacter novellus (strain ATCC 8093 / DSM 506 / JCM 20403 / CCM 1077 / IAM 12100 / NBRC 12443 / NCIMB 10456)</name>
    <name type="common">Starkeya novella</name>
    <dbReference type="NCBI Taxonomy" id="639283"/>
    <lineage>
        <taxon>Bacteria</taxon>
        <taxon>Pseudomonadati</taxon>
        <taxon>Pseudomonadota</taxon>
        <taxon>Alphaproteobacteria</taxon>
        <taxon>Hyphomicrobiales</taxon>
        <taxon>Xanthobacteraceae</taxon>
        <taxon>Ancylobacter</taxon>
    </lineage>
</organism>
<dbReference type="SUPFAM" id="SSF90002">
    <property type="entry name" value="Hypothetical protein YjiA, C-terminal domain"/>
    <property type="match status" value="1"/>
</dbReference>
<evidence type="ECO:0000256" key="2">
    <source>
        <dbReference type="ARBA" id="ARBA00022801"/>
    </source>
</evidence>
<evidence type="ECO:0000313" key="9">
    <source>
        <dbReference type="Proteomes" id="UP000006633"/>
    </source>
</evidence>
<dbReference type="SUPFAM" id="SSF52540">
    <property type="entry name" value="P-loop containing nucleoside triphosphate hydrolases"/>
    <property type="match status" value="1"/>
</dbReference>
<comment type="catalytic activity">
    <reaction evidence="6">
        <text>GTP + H2O = GDP + phosphate + H(+)</text>
        <dbReference type="Rhea" id="RHEA:19669"/>
        <dbReference type="ChEBI" id="CHEBI:15377"/>
        <dbReference type="ChEBI" id="CHEBI:15378"/>
        <dbReference type="ChEBI" id="CHEBI:37565"/>
        <dbReference type="ChEBI" id="CHEBI:43474"/>
        <dbReference type="ChEBI" id="CHEBI:58189"/>
    </reaction>
    <physiologicalReaction direction="left-to-right" evidence="6">
        <dbReference type="Rhea" id="RHEA:19670"/>
    </physiologicalReaction>
</comment>
<comment type="function">
    <text evidence="5">Zinc chaperone that directly transfers zinc cofactor to target proteins, thereby activating them. Zinc is transferred from the CXCC motif in the GTPase domain to the zinc binding site in target proteins in a process requiring GTP hydrolysis.</text>
</comment>
<dbReference type="InterPro" id="IPR051316">
    <property type="entry name" value="Zinc-reg_GTPase_activator"/>
</dbReference>
<dbReference type="GO" id="GO:0000166">
    <property type="term" value="F:nucleotide binding"/>
    <property type="evidence" value="ECO:0007669"/>
    <property type="project" value="UniProtKB-KW"/>
</dbReference>
<dbReference type="PANTHER" id="PTHR13748:SF62">
    <property type="entry name" value="COBW DOMAIN-CONTAINING PROTEIN"/>
    <property type="match status" value="1"/>
</dbReference>
<keyword evidence="1" id="KW-0547">Nucleotide-binding</keyword>
<evidence type="ECO:0000256" key="6">
    <source>
        <dbReference type="ARBA" id="ARBA00049117"/>
    </source>
</evidence>
<evidence type="ECO:0000256" key="3">
    <source>
        <dbReference type="ARBA" id="ARBA00023186"/>
    </source>
</evidence>
<dbReference type="SMART" id="SM00833">
    <property type="entry name" value="CobW_C"/>
    <property type="match status" value="1"/>
</dbReference>
<dbReference type="GO" id="GO:0005737">
    <property type="term" value="C:cytoplasm"/>
    <property type="evidence" value="ECO:0007669"/>
    <property type="project" value="TreeGrafter"/>
</dbReference>
<keyword evidence="2" id="KW-0378">Hydrolase</keyword>
<dbReference type="AlphaFoldDB" id="D7A132"/>
<dbReference type="OrthoDB" id="9808822at2"/>
<dbReference type="InterPro" id="IPR011629">
    <property type="entry name" value="CobW-like_C"/>
</dbReference>
<dbReference type="RefSeq" id="WP_013165047.1">
    <property type="nucleotide sequence ID" value="NC_014217.1"/>
</dbReference>
<dbReference type="Pfam" id="PF02492">
    <property type="entry name" value="cobW"/>
    <property type="match status" value="1"/>
</dbReference>
<dbReference type="Pfam" id="PF07683">
    <property type="entry name" value="CobW_C"/>
    <property type="match status" value="1"/>
</dbReference>
<dbReference type="eggNOG" id="COG0523">
    <property type="taxonomic scope" value="Bacteria"/>
</dbReference>
<feature type="domain" description="CobW C-terminal" evidence="7">
    <location>
        <begin position="236"/>
        <end position="330"/>
    </location>
</feature>
<dbReference type="EMBL" id="CP002026">
    <property type="protein sequence ID" value="ADH87542.1"/>
    <property type="molecule type" value="Genomic_DNA"/>
</dbReference>
<evidence type="ECO:0000256" key="4">
    <source>
        <dbReference type="ARBA" id="ARBA00034320"/>
    </source>
</evidence>
<evidence type="ECO:0000256" key="1">
    <source>
        <dbReference type="ARBA" id="ARBA00022741"/>
    </source>
</evidence>
<gene>
    <name evidence="8" type="ordered locus">Snov_0206</name>
</gene>
<dbReference type="InterPro" id="IPR003495">
    <property type="entry name" value="CobW/HypB/UreG_nucleotide-bd"/>
</dbReference>
<evidence type="ECO:0000313" key="8">
    <source>
        <dbReference type="EMBL" id="ADH87542.1"/>
    </source>
</evidence>
<reference evidence="8 9" key="1">
    <citation type="journal article" date="2012" name="Stand. Genomic Sci.">
        <title>Complete genome sequence of the facultatively chemolithoautotrophic and methylotrophic alpha Proteobacterium Starkeya novella type strain (ATCC 8093(T)).</title>
        <authorList>
            <person name="Kappler U."/>
            <person name="Davenport K."/>
            <person name="Beatson S."/>
            <person name="Lucas S."/>
            <person name="Lapidus A."/>
            <person name="Copeland A."/>
            <person name="Berry K.W."/>
            <person name="Glavina Del Rio T."/>
            <person name="Hammon N."/>
            <person name="Dalin E."/>
            <person name="Tice H."/>
            <person name="Pitluck S."/>
            <person name="Richardson P."/>
            <person name="Bruce D."/>
            <person name="Goodwin L.A."/>
            <person name="Han C."/>
            <person name="Tapia R."/>
            <person name="Detter J.C."/>
            <person name="Chang Y.J."/>
            <person name="Jeffries C.D."/>
            <person name="Land M."/>
            <person name="Hauser L."/>
            <person name="Kyrpides N.C."/>
            <person name="Goker M."/>
            <person name="Ivanova N."/>
            <person name="Klenk H.P."/>
            <person name="Woyke T."/>
        </authorList>
    </citation>
    <scope>NUCLEOTIDE SEQUENCE [LARGE SCALE GENOMIC DNA]</scope>
    <source>
        <strain evidence="9">ATCC 8093 / DSM 506 / JCM 20403 / CCM 1077 / IAM 12100 / NBRC 12443 / NCIMB 10456</strain>
    </source>
</reference>
<dbReference type="KEGG" id="sno:Snov_0206"/>
<name>D7A132_ANCN5</name>
<dbReference type="STRING" id="639283.Snov_0206"/>
<dbReference type="Gene3D" id="3.40.50.300">
    <property type="entry name" value="P-loop containing nucleotide triphosphate hydrolases"/>
    <property type="match status" value="1"/>
</dbReference>
<dbReference type="InterPro" id="IPR036627">
    <property type="entry name" value="CobW-likC_sf"/>
</dbReference>
<dbReference type="HOGENOM" id="CLU_017452_0_2_5"/>
<evidence type="ECO:0000256" key="5">
    <source>
        <dbReference type="ARBA" id="ARBA00045658"/>
    </source>
</evidence>
<dbReference type="PANTHER" id="PTHR13748">
    <property type="entry name" value="COBW-RELATED"/>
    <property type="match status" value="1"/>
</dbReference>
<keyword evidence="3" id="KW-0143">Chaperone</keyword>